<protein>
    <submittedName>
        <fullName evidence="4">Uncharacterized protein</fullName>
    </submittedName>
</protein>
<reference evidence="4" key="1">
    <citation type="submission" date="2024-02" db="UniProtKB">
        <authorList>
            <consortium name="WormBaseParasite"/>
        </authorList>
    </citation>
    <scope>IDENTIFICATION</scope>
</reference>
<dbReference type="Gene3D" id="3.40.50.720">
    <property type="entry name" value="NAD(P)-binding Rossmann-like Domain"/>
    <property type="match status" value="1"/>
</dbReference>
<evidence type="ECO:0000313" key="3">
    <source>
        <dbReference type="Proteomes" id="UP000887575"/>
    </source>
</evidence>
<keyword evidence="2" id="KW-0560">Oxidoreductase</keyword>
<dbReference type="Pfam" id="PF00106">
    <property type="entry name" value="adh_short"/>
    <property type="match status" value="1"/>
</dbReference>
<dbReference type="InterPro" id="IPR036291">
    <property type="entry name" value="NAD(P)-bd_dom_sf"/>
</dbReference>
<dbReference type="PRINTS" id="PR00081">
    <property type="entry name" value="GDHRDH"/>
</dbReference>
<dbReference type="InterPro" id="IPR051468">
    <property type="entry name" value="Fungal_SecMetab_SDRs"/>
</dbReference>
<proteinExistence type="predicted"/>
<keyword evidence="3" id="KW-1185">Reference proteome</keyword>
<dbReference type="CDD" id="cd05325">
    <property type="entry name" value="carb_red_sniffer_like_SDR_c"/>
    <property type="match status" value="1"/>
</dbReference>
<dbReference type="Proteomes" id="UP000887575">
    <property type="component" value="Unassembled WGS sequence"/>
</dbReference>
<keyword evidence="1" id="KW-0521">NADP</keyword>
<evidence type="ECO:0000256" key="1">
    <source>
        <dbReference type="ARBA" id="ARBA00022857"/>
    </source>
</evidence>
<dbReference type="PANTHER" id="PTHR43544:SF7">
    <property type="entry name" value="NADB-LER2"/>
    <property type="match status" value="1"/>
</dbReference>
<dbReference type="WBParaSite" id="MBELARI_LOCUS2886">
    <property type="protein sequence ID" value="MBELARI_LOCUS2886"/>
    <property type="gene ID" value="MBELARI_LOCUS2886"/>
</dbReference>
<dbReference type="GO" id="GO:0005737">
    <property type="term" value="C:cytoplasm"/>
    <property type="evidence" value="ECO:0007669"/>
    <property type="project" value="TreeGrafter"/>
</dbReference>
<evidence type="ECO:0000313" key="4">
    <source>
        <dbReference type="WBParaSite" id="MBELARI_LOCUS2886"/>
    </source>
</evidence>
<evidence type="ECO:0000256" key="2">
    <source>
        <dbReference type="ARBA" id="ARBA00023002"/>
    </source>
</evidence>
<dbReference type="SUPFAM" id="SSF51735">
    <property type="entry name" value="NAD(P)-binding Rossmann-fold domains"/>
    <property type="match status" value="1"/>
</dbReference>
<sequence>MTFPSSVLITGAGRGIGLGLVKEFLKNDQVKHVFAAVRCPTKADELTNLNDDRLHVIKMDVLYDDSILEAFQKVEEICGEHGLNLLVNNAGIWVEYELSDGPKRDMLRKILDTNAASPLIVSQVFLPLLRRAASKSPETEWGIQKASIVNISSGMGSISENMTGINQMTRTLAIDLEPDGIMVVAWCPGWVKTDMGGVEAEITVDESAIDFMQTLSHFGKENTGGYVRRHGDSIDY</sequence>
<name>A0AAF3F7J1_9BILA</name>
<dbReference type="PANTHER" id="PTHR43544">
    <property type="entry name" value="SHORT-CHAIN DEHYDROGENASE/REDUCTASE"/>
    <property type="match status" value="1"/>
</dbReference>
<organism evidence="3 4">
    <name type="scientific">Mesorhabditis belari</name>
    <dbReference type="NCBI Taxonomy" id="2138241"/>
    <lineage>
        <taxon>Eukaryota</taxon>
        <taxon>Metazoa</taxon>
        <taxon>Ecdysozoa</taxon>
        <taxon>Nematoda</taxon>
        <taxon>Chromadorea</taxon>
        <taxon>Rhabditida</taxon>
        <taxon>Rhabditina</taxon>
        <taxon>Rhabditomorpha</taxon>
        <taxon>Rhabditoidea</taxon>
        <taxon>Rhabditidae</taxon>
        <taxon>Mesorhabditinae</taxon>
        <taxon>Mesorhabditis</taxon>
    </lineage>
</organism>
<accession>A0AAF3F7J1</accession>
<dbReference type="GO" id="GO:0016491">
    <property type="term" value="F:oxidoreductase activity"/>
    <property type="evidence" value="ECO:0007669"/>
    <property type="project" value="UniProtKB-KW"/>
</dbReference>
<dbReference type="AlphaFoldDB" id="A0AAF3F7J1"/>
<dbReference type="InterPro" id="IPR002347">
    <property type="entry name" value="SDR_fam"/>
</dbReference>